<protein>
    <submittedName>
        <fullName evidence="2">Uncharacterized protein</fullName>
    </submittedName>
</protein>
<sequence>MKKLKRRLSQAFRPSCHHENENSITNGDIANSFQSLSINGTTTNQINGKNKYNGQSSLKAFGLSDSLNHLSERHTVENIIVEEESTVPNGAAGIYRRRGSRNHLQNNGNLNQPAVIPSRPISYYGHLSNVCEYPQCEPQVLIRPKSRRTADIKSKHKSFTEHLVGSLKKSKPFFGIRNKGSMH</sequence>
<accession>A0AC34PWK8</accession>
<dbReference type="Proteomes" id="UP000887576">
    <property type="component" value="Unplaced"/>
</dbReference>
<dbReference type="WBParaSite" id="JU765_v2.g10668.t2">
    <property type="protein sequence ID" value="JU765_v2.g10668.t2"/>
    <property type="gene ID" value="JU765_v2.g10668"/>
</dbReference>
<evidence type="ECO:0000313" key="2">
    <source>
        <dbReference type="WBParaSite" id="JU765_v2.g10668.t2"/>
    </source>
</evidence>
<proteinExistence type="predicted"/>
<evidence type="ECO:0000313" key="1">
    <source>
        <dbReference type="Proteomes" id="UP000887576"/>
    </source>
</evidence>
<reference evidence="2" key="1">
    <citation type="submission" date="2022-11" db="UniProtKB">
        <authorList>
            <consortium name="WormBaseParasite"/>
        </authorList>
    </citation>
    <scope>IDENTIFICATION</scope>
</reference>
<name>A0AC34PWK8_9BILA</name>
<organism evidence="1 2">
    <name type="scientific">Panagrolaimus sp. JU765</name>
    <dbReference type="NCBI Taxonomy" id="591449"/>
    <lineage>
        <taxon>Eukaryota</taxon>
        <taxon>Metazoa</taxon>
        <taxon>Ecdysozoa</taxon>
        <taxon>Nematoda</taxon>
        <taxon>Chromadorea</taxon>
        <taxon>Rhabditida</taxon>
        <taxon>Tylenchina</taxon>
        <taxon>Panagrolaimomorpha</taxon>
        <taxon>Panagrolaimoidea</taxon>
        <taxon>Panagrolaimidae</taxon>
        <taxon>Panagrolaimus</taxon>
    </lineage>
</organism>